<dbReference type="PANTHER" id="PTHR43591">
    <property type="entry name" value="METHYLTRANSFERASE"/>
    <property type="match status" value="1"/>
</dbReference>
<dbReference type="Pfam" id="PF13649">
    <property type="entry name" value="Methyltransf_25"/>
    <property type="match status" value="1"/>
</dbReference>
<comment type="caution">
    <text evidence="2">The sequence shown here is derived from an EMBL/GenBank/DDBJ whole genome shotgun (WGS) entry which is preliminary data.</text>
</comment>
<dbReference type="InterPro" id="IPR041698">
    <property type="entry name" value="Methyltransf_25"/>
</dbReference>
<dbReference type="CDD" id="cd02440">
    <property type="entry name" value="AdoMet_MTases"/>
    <property type="match status" value="1"/>
</dbReference>
<evidence type="ECO:0000313" key="2">
    <source>
        <dbReference type="EMBL" id="MBF6353781.1"/>
    </source>
</evidence>
<keyword evidence="2" id="KW-0808">Transferase</keyword>
<name>A0ABS0D5P8_9NOCA</name>
<reference evidence="2 3" key="1">
    <citation type="submission" date="2020-10" db="EMBL/GenBank/DDBJ databases">
        <title>Identification of Nocardia species via Next-generation sequencing and recognition of intraspecies genetic diversity.</title>
        <authorList>
            <person name="Li P."/>
            <person name="Li P."/>
            <person name="Lu B."/>
        </authorList>
    </citation>
    <scope>NUCLEOTIDE SEQUENCE [LARGE SCALE GENOMIC DNA]</scope>
    <source>
        <strain evidence="2 3">BJ06-0143</strain>
    </source>
</reference>
<dbReference type="EMBL" id="JADLQN010000001">
    <property type="protein sequence ID" value="MBF6353781.1"/>
    <property type="molecule type" value="Genomic_DNA"/>
</dbReference>
<accession>A0ABS0D5P8</accession>
<dbReference type="SUPFAM" id="SSF53335">
    <property type="entry name" value="S-adenosyl-L-methionine-dependent methyltransferases"/>
    <property type="match status" value="1"/>
</dbReference>
<keyword evidence="2" id="KW-0489">Methyltransferase</keyword>
<organism evidence="2 3">
    <name type="scientific">Nocardia higoensis</name>
    <dbReference type="NCBI Taxonomy" id="228599"/>
    <lineage>
        <taxon>Bacteria</taxon>
        <taxon>Bacillati</taxon>
        <taxon>Actinomycetota</taxon>
        <taxon>Actinomycetes</taxon>
        <taxon>Mycobacteriales</taxon>
        <taxon>Nocardiaceae</taxon>
        <taxon>Nocardia</taxon>
    </lineage>
</organism>
<proteinExistence type="predicted"/>
<keyword evidence="3" id="KW-1185">Reference proteome</keyword>
<dbReference type="Gene3D" id="3.40.50.150">
    <property type="entry name" value="Vaccinia Virus protein VP39"/>
    <property type="match status" value="1"/>
</dbReference>
<dbReference type="GO" id="GO:0008168">
    <property type="term" value="F:methyltransferase activity"/>
    <property type="evidence" value="ECO:0007669"/>
    <property type="project" value="UniProtKB-KW"/>
</dbReference>
<feature type="domain" description="Methyltransferase" evidence="1">
    <location>
        <begin position="45"/>
        <end position="137"/>
    </location>
</feature>
<dbReference type="RefSeq" id="WP_195000639.1">
    <property type="nucleotide sequence ID" value="NZ_JADLQN010000001.1"/>
</dbReference>
<dbReference type="GO" id="GO:0032259">
    <property type="term" value="P:methylation"/>
    <property type="evidence" value="ECO:0007669"/>
    <property type="project" value="UniProtKB-KW"/>
</dbReference>
<dbReference type="InterPro" id="IPR029063">
    <property type="entry name" value="SAM-dependent_MTases_sf"/>
</dbReference>
<gene>
    <name evidence="2" type="ORF">IU449_04315</name>
</gene>
<sequence>MSVDDRQLRAFDTAGSDFHRLAAHLWDPIGAATVAATAPSPGDRVLDACCGTGASAIPAARLIGPEGHLDAIDLSAPLLAELARDAADLPQLHPHLADATAWPEDGYDIVQAVLGIFFFPDMTAGTRHLISRVRPGGRVGLTIWRRGAMEVPGQALRAAVAEVTGTPAPPRPVRLIDDVNRVDEFRRWLTSQGLREVTVEERPLHLPVTPELAWLVVTGSGFVAALADLDADQIRAVRRIYLDTLASSSTTHFDATTLVAVGTPIA</sequence>
<dbReference type="Proteomes" id="UP000707731">
    <property type="component" value="Unassembled WGS sequence"/>
</dbReference>
<evidence type="ECO:0000313" key="3">
    <source>
        <dbReference type="Proteomes" id="UP000707731"/>
    </source>
</evidence>
<protein>
    <submittedName>
        <fullName evidence="2">Methyltransferase domain-containing protein</fullName>
    </submittedName>
</protein>
<evidence type="ECO:0000259" key="1">
    <source>
        <dbReference type="Pfam" id="PF13649"/>
    </source>
</evidence>